<dbReference type="PANTHER" id="PTHR42695">
    <property type="entry name" value="GLUTAMINE AMIDOTRANSFERASE YLR126C-RELATED"/>
    <property type="match status" value="1"/>
</dbReference>
<dbReference type="PRINTS" id="PR00097">
    <property type="entry name" value="ANTSNTHASEII"/>
</dbReference>
<dbReference type="Pfam" id="PF00117">
    <property type="entry name" value="GATase"/>
    <property type="match status" value="1"/>
</dbReference>
<evidence type="ECO:0000313" key="3">
    <source>
        <dbReference type="Proteomes" id="UP000318080"/>
    </source>
</evidence>
<protein>
    <submittedName>
        <fullName evidence="2">Type 1 glutamine amidotransferase</fullName>
    </submittedName>
</protein>
<dbReference type="GO" id="GO:0005829">
    <property type="term" value="C:cytosol"/>
    <property type="evidence" value="ECO:0007669"/>
    <property type="project" value="TreeGrafter"/>
</dbReference>
<dbReference type="Proteomes" id="UP000318080">
    <property type="component" value="Unassembled WGS sequence"/>
</dbReference>
<organism evidence="2 3">
    <name type="scientific">Corynebacterium phoceense</name>
    <dbReference type="NCBI Taxonomy" id="1686286"/>
    <lineage>
        <taxon>Bacteria</taxon>
        <taxon>Bacillati</taxon>
        <taxon>Actinomycetota</taxon>
        <taxon>Actinomycetes</taxon>
        <taxon>Mycobacteriales</taxon>
        <taxon>Corynebacteriaceae</taxon>
        <taxon>Corynebacterium</taxon>
    </lineage>
</organism>
<gene>
    <name evidence="2" type="ORF">EJK80_12030</name>
</gene>
<dbReference type="EMBL" id="VHIR01000024">
    <property type="protein sequence ID" value="TQE42512.1"/>
    <property type="molecule type" value="Genomic_DNA"/>
</dbReference>
<dbReference type="AlphaFoldDB" id="A0A540R450"/>
<dbReference type="Gene3D" id="3.40.50.880">
    <property type="match status" value="1"/>
</dbReference>
<sequence>MITVIQPDPKVTVDRFGQWLKAGFRIVELFRNPVPRMEECAGGIVVLGGTMNAVEGPEWLPALRQLLVDAVDKEIPVLGICLGHQVLATAFGGEVVVGTADAKEDGPYEIRVNDAGQADPVLRVLGESAIMPESHNDAVTVLPPNAQLLASSSRCEVQAMRIGSAVSVQFHPEASPATMARWAEMSGLDGAEMQRLMELADAPIRAAGQAIAAAFSAECSAEGR</sequence>
<comment type="caution">
    <text evidence="2">The sequence shown here is derived from an EMBL/GenBank/DDBJ whole genome shotgun (WGS) entry which is preliminary data.</text>
</comment>
<keyword evidence="2" id="KW-0315">Glutamine amidotransferase</keyword>
<dbReference type="InterPro" id="IPR029062">
    <property type="entry name" value="Class_I_gatase-like"/>
</dbReference>
<name>A0A540R450_9CORY</name>
<feature type="domain" description="Glutamine amidotransferase" evidence="1">
    <location>
        <begin position="30"/>
        <end position="178"/>
    </location>
</feature>
<accession>A0A540R450</accession>
<dbReference type="SUPFAM" id="SSF52317">
    <property type="entry name" value="Class I glutamine amidotransferase-like"/>
    <property type="match status" value="1"/>
</dbReference>
<dbReference type="RefSeq" id="WP_141629250.1">
    <property type="nucleotide sequence ID" value="NZ_VHIR01000024.1"/>
</dbReference>
<dbReference type="GO" id="GO:0016740">
    <property type="term" value="F:transferase activity"/>
    <property type="evidence" value="ECO:0007669"/>
    <property type="project" value="UniProtKB-KW"/>
</dbReference>
<dbReference type="PANTHER" id="PTHR42695:SF5">
    <property type="entry name" value="GLUTAMINE AMIDOTRANSFERASE YLR126C-RELATED"/>
    <property type="match status" value="1"/>
</dbReference>
<dbReference type="STRING" id="1686286.GCA_900092335_00715"/>
<dbReference type="InterPro" id="IPR044992">
    <property type="entry name" value="ChyE-like"/>
</dbReference>
<evidence type="ECO:0000259" key="1">
    <source>
        <dbReference type="Pfam" id="PF00117"/>
    </source>
</evidence>
<dbReference type="PROSITE" id="PS51273">
    <property type="entry name" value="GATASE_TYPE_1"/>
    <property type="match status" value="1"/>
</dbReference>
<dbReference type="PRINTS" id="PR00096">
    <property type="entry name" value="GATASE"/>
</dbReference>
<proteinExistence type="predicted"/>
<dbReference type="CDD" id="cd01741">
    <property type="entry name" value="GATase1_1"/>
    <property type="match status" value="1"/>
</dbReference>
<dbReference type="InterPro" id="IPR017926">
    <property type="entry name" value="GATASE"/>
</dbReference>
<evidence type="ECO:0000313" key="2">
    <source>
        <dbReference type="EMBL" id="TQE42512.1"/>
    </source>
</evidence>
<keyword evidence="2" id="KW-0808">Transferase</keyword>
<reference evidence="2 3" key="1">
    <citation type="submission" date="2019-06" db="EMBL/GenBank/DDBJ databases">
        <title>Draft genome of C. phoceense Strain 272.</title>
        <authorList>
            <person name="Pacheco L.G.C."/>
            <person name="Barberis C.M."/>
            <person name="Almuzara M.N."/>
            <person name="Traglia G.M."/>
            <person name="Santos C.S."/>
            <person name="Rocha D.J.P.G."/>
            <person name="Aguiar E.R.G.R."/>
            <person name="Vay C.A."/>
        </authorList>
    </citation>
    <scope>NUCLEOTIDE SEQUENCE [LARGE SCALE GENOMIC DNA]</scope>
    <source>
        <strain evidence="2 3">272</strain>
    </source>
</reference>
<keyword evidence="3" id="KW-1185">Reference proteome</keyword>